<evidence type="ECO:0008006" key="4">
    <source>
        <dbReference type="Google" id="ProtNLM"/>
    </source>
</evidence>
<dbReference type="PANTHER" id="PTHR36124">
    <property type="match status" value="1"/>
</dbReference>
<evidence type="ECO:0000313" key="2">
    <source>
        <dbReference type="EMBL" id="QKX58753.1"/>
    </source>
</evidence>
<dbReference type="OrthoDB" id="545169at2759"/>
<dbReference type="AlphaFoldDB" id="A0A7H8R1J0"/>
<accession>A0A7H8R1J0</accession>
<evidence type="ECO:0000256" key="1">
    <source>
        <dbReference type="SAM" id="Phobius"/>
    </source>
</evidence>
<feature type="transmembrane region" description="Helical" evidence="1">
    <location>
        <begin position="17"/>
        <end position="35"/>
    </location>
</feature>
<proteinExistence type="predicted"/>
<evidence type="ECO:0000313" key="3">
    <source>
        <dbReference type="Proteomes" id="UP000509510"/>
    </source>
</evidence>
<dbReference type="GeneID" id="55993377"/>
<dbReference type="PANTHER" id="PTHR36124:SF4">
    <property type="entry name" value="ER-BOUND OXYGENASE MPAB_MPAB'_RUBBER OXYGENASE CATALYTIC DOMAIN-CONTAINING PROTEIN"/>
    <property type="match status" value="1"/>
</dbReference>
<organism evidence="2 3">
    <name type="scientific">Talaromyces rugulosus</name>
    <name type="common">Penicillium rugulosum</name>
    <dbReference type="NCBI Taxonomy" id="121627"/>
    <lineage>
        <taxon>Eukaryota</taxon>
        <taxon>Fungi</taxon>
        <taxon>Dikarya</taxon>
        <taxon>Ascomycota</taxon>
        <taxon>Pezizomycotina</taxon>
        <taxon>Eurotiomycetes</taxon>
        <taxon>Eurotiomycetidae</taxon>
        <taxon>Eurotiales</taxon>
        <taxon>Trichocomaceae</taxon>
        <taxon>Talaromyces</taxon>
        <taxon>Talaromyces sect. Islandici</taxon>
    </lineage>
</organism>
<dbReference type="GO" id="GO:0016491">
    <property type="term" value="F:oxidoreductase activity"/>
    <property type="evidence" value="ECO:0007669"/>
    <property type="project" value="InterPro"/>
</dbReference>
<gene>
    <name evidence="2" type="ORF">TRUGW13939_05880</name>
</gene>
<keyword evidence="3" id="KW-1185">Reference proteome</keyword>
<protein>
    <recommendedName>
        <fullName evidence="4">ER-bound oxygenase mpaB/mpaB'/Rubber oxygenase catalytic domain-containing protein</fullName>
    </recommendedName>
</protein>
<dbReference type="EMBL" id="CP055900">
    <property type="protein sequence ID" value="QKX58753.1"/>
    <property type="molecule type" value="Genomic_DNA"/>
</dbReference>
<keyword evidence="1" id="KW-1133">Transmembrane helix</keyword>
<reference evidence="3" key="1">
    <citation type="submission" date="2020-06" db="EMBL/GenBank/DDBJ databases">
        <title>A chromosome-scale genome assembly of Talaromyces rugulosus W13939.</title>
        <authorList>
            <person name="Wang B."/>
            <person name="Guo L."/>
            <person name="Ye K."/>
            <person name="Wang L."/>
        </authorList>
    </citation>
    <scope>NUCLEOTIDE SEQUENCE [LARGE SCALE GENOMIC DNA]</scope>
    <source>
        <strain evidence="3">W13939</strain>
    </source>
</reference>
<dbReference type="Proteomes" id="UP000509510">
    <property type="component" value="Chromosome III"/>
</dbReference>
<keyword evidence="1" id="KW-0472">Membrane</keyword>
<dbReference type="RefSeq" id="XP_035344931.1">
    <property type="nucleotide sequence ID" value="XM_035489038.1"/>
</dbReference>
<sequence>MFYATDSSKALWLNNRLTIVVVFIGYIALVALLRYRRMTKIEASFTLGKRKLSSMTVKEAHEIITQLQELEFPYAFAKARQIALLKAGGIPTMSKLFAVTGQNNRRNAGKRAVDTEILLREAQSKPRDSDRYASAVSRMNYLHARYRRANKITDTDLLHTLGDGLAEILNVVEREEWRKFTDVEKCALGVFHKNLGEDMEIPFSPLPSNAQGWKDGLHFAMELRDWTIHYEEEVAKPTATNDQYVRVYVDGAMSSLPSFIRTLVRQVLGAELDDVMRASLCLEPPGLMLSLLLALIRELRKLSLRYLAPPRLSSLAVNLVHDTANPETHLYNFERKGLQPWYVKPTFWSTWGSGALLVRILRGKVPGSRGDRYEPQGYNIMTIGPAPQKGKGQEEMRLQMEVIKAKGVATCPFSQAKTGNFK</sequence>
<dbReference type="InterPro" id="IPR046366">
    <property type="entry name" value="MPAB"/>
</dbReference>
<dbReference type="KEGG" id="trg:TRUGW13939_05880"/>
<keyword evidence="1" id="KW-0812">Transmembrane</keyword>
<name>A0A7H8R1J0_TALRU</name>